<accession>A0A2K1L9R6</accession>
<reference evidence="1 3" key="1">
    <citation type="journal article" date="2008" name="Science">
        <title>The Physcomitrella genome reveals evolutionary insights into the conquest of land by plants.</title>
        <authorList>
            <person name="Rensing S."/>
            <person name="Lang D."/>
            <person name="Zimmer A."/>
            <person name="Terry A."/>
            <person name="Salamov A."/>
            <person name="Shapiro H."/>
            <person name="Nishiyama T."/>
            <person name="Perroud P.-F."/>
            <person name="Lindquist E."/>
            <person name="Kamisugi Y."/>
            <person name="Tanahashi T."/>
            <person name="Sakakibara K."/>
            <person name="Fujita T."/>
            <person name="Oishi K."/>
            <person name="Shin-I T."/>
            <person name="Kuroki Y."/>
            <person name="Toyoda A."/>
            <person name="Suzuki Y."/>
            <person name="Hashimoto A."/>
            <person name="Yamaguchi K."/>
            <person name="Sugano A."/>
            <person name="Kohara Y."/>
            <person name="Fujiyama A."/>
            <person name="Anterola A."/>
            <person name="Aoki S."/>
            <person name="Ashton N."/>
            <person name="Barbazuk W.B."/>
            <person name="Barker E."/>
            <person name="Bennetzen J."/>
            <person name="Bezanilla M."/>
            <person name="Blankenship R."/>
            <person name="Cho S.H."/>
            <person name="Dutcher S."/>
            <person name="Estelle M."/>
            <person name="Fawcett J.A."/>
            <person name="Gundlach H."/>
            <person name="Hanada K."/>
            <person name="Heyl A."/>
            <person name="Hicks K.A."/>
            <person name="Hugh J."/>
            <person name="Lohr M."/>
            <person name="Mayer K."/>
            <person name="Melkozernov A."/>
            <person name="Murata T."/>
            <person name="Nelson D."/>
            <person name="Pils B."/>
            <person name="Prigge M."/>
            <person name="Reiss B."/>
            <person name="Renner T."/>
            <person name="Rombauts S."/>
            <person name="Rushton P."/>
            <person name="Sanderfoot A."/>
            <person name="Schween G."/>
            <person name="Shiu S.-H."/>
            <person name="Stueber K."/>
            <person name="Theodoulou F.L."/>
            <person name="Tu H."/>
            <person name="Van de Peer Y."/>
            <person name="Verrier P.J."/>
            <person name="Waters E."/>
            <person name="Wood A."/>
            <person name="Yang L."/>
            <person name="Cove D."/>
            <person name="Cuming A."/>
            <person name="Hasebe M."/>
            <person name="Lucas S."/>
            <person name="Mishler D.B."/>
            <person name="Reski R."/>
            <person name="Grigoriev I."/>
            <person name="Quatrano R.S."/>
            <person name="Boore J.L."/>
        </authorList>
    </citation>
    <scope>NUCLEOTIDE SEQUENCE [LARGE SCALE GENOMIC DNA]</scope>
    <source>
        <strain evidence="2 3">cv. Gransden 2004</strain>
    </source>
</reference>
<reference evidence="1 3" key="2">
    <citation type="journal article" date="2018" name="Plant J.">
        <title>The Physcomitrella patens chromosome-scale assembly reveals moss genome structure and evolution.</title>
        <authorList>
            <person name="Lang D."/>
            <person name="Ullrich K.K."/>
            <person name="Murat F."/>
            <person name="Fuchs J."/>
            <person name="Jenkins J."/>
            <person name="Haas F.B."/>
            <person name="Piednoel M."/>
            <person name="Gundlach H."/>
            <person name="Van Bel M."/>
            <person name="Meyberg R."/>
            <person name="Vives C."/>
            <person name="Morata J."/>
            <person name="Symeonidi A."/>
            <person name="Hiss M."/>
            <person name="Muchero W."/>
            <person name="Kamisugi Y."/>
            <person name="Saleh O."/>
            <person name="Blanc G."/>
            <person name="Decker E.L."/>
            <person name="van Gessel N."/>
            <person name="Grimwood J."/>
            <person name="Hayes R.D."/>
            <person name="Graham S.W."/>
            <person name="Gunter L.E."/>
            <person name="McDaniel S.F."/>
            <person name="Hoernstein S.N.W."/>
            <person name="Larsson A."/>
            <person name="Li F.W."/>
            <person name="Perroud P.F."/>
            <person name="Phillips J."/>
            <person name="Ranjan P."/>
            <person name="Rokshar D.S."/>
            <person name="Rothfels C.J."/>
            <person name="Schneider L."/>
            <person name="Shu S."/>
            <person name="Stevenson D.W."/>
            <person name="Thummler F."/>
            <person name="Tillich M."/>
            <person name="Villarreal Aguilar J.C."/>
            <person name="Widiez T."/>
            <person name="Wong G.K."/>
            <person name="Wymore A."/>
            <person name="Zhang Y."/>
            <person name="Zimmer A.D."/>
            <person name="Quatrano R.S."/>
            <person name="Mayer K.F.X."/>
            <person name="Goodstein D."/>
            <person name="Casacuberta J.M."/>
            <person name="Vandepoele K."/>
            <person name="Reski R."/>
            <person name="Cuming A.C."/>
            <person name="Tuskan G.A."/>
            <person name="Maumus F."/>
            <person name="Salse J."/>
            <person name="Schmutz J."/>
            <person name="Rensing S.A."/>
        </authorList>
    </citation>
    <scope>NUCLEOTIDE SEQUENCE [LARGE SCALE GENOMIC DNA]</scope>
    <source>
        <strain evidence="2 3">cv. Gransden 2004</strain>
    </source>
</reference>
<dbReference type="InParanoid" id="A0A2K1L9R6"/>
<dbReference type="EnsemblPlants" id="Pp3c1_25910V3.1">
    <property type="protein sequence ID" value="Pp3c1_25910V3.1"/>
    <property type="gene ID" value="Pp3c1_25910"/>
</dbReference>
<dbReference type="Proteomes" id="UP000006727">
    <property type="component" value="Chromosome 1"/>
</dbReference>
<protein>
    <submittedName>
        <fullName evidence="1 2">Uncharacterized protein</fullName>
    </submittedName>
</protein>
<organism evidence="1">
    <name type="scientific">Physcomitrium patens</name>
    <name type="common">Spreading-leaved earth moss</name>
    <name type="synonym">Physcomitrella patens</name>
    <dbReference type="NCBI Taxonomy" id="3218"/>
    <lineage>
        <taxon>Eukaryota</taxon>
        <taxon>Viridiplantae</taxon>
        <taxon>Streptophyta</taxon>
        <taxon>Embryophyta</taxon>
        <taxon>Bryophyta</taxon>
        <taxon>Bryophytina</taxon>
        <taxon>Bryopsida</taxon>
        <taxon>Funariidae</taxon>
        <taxon>Funariales</taxon>
        <taxon>Funariaceae</taxon>
        <taxon>Physcomitrium</taxon>
    </lineage>
</organism>
<evidence type="ECO:0000313" key="2">
    <source>
        <dbReference type="EnsemblPlants" id="Pp3c1_25910V3.1"/>
    </source>
</evidence>
<evidence type="ECO:0000313" key="3">
    <source>
        <dbReference type="Proteomes" id="UP000006727"/>
    </source>
</evidence>
<proteinExistence type="predicted"/>
<name>A0A2K1L9R6_PHYPA</name>
<keyword evidence="3" id="KW-1185">Reference proteome</keyword>
<dbReference type="Gramene" id="Pp3c1_25910V3.1">
    <property type="protein sequence ID" value="Pp3c1_25910V3.1"/>
    <property type="gene ID" value="Pp3c1_25910"/>
</dbReference>
<dbReference type="EMBL" id="ABEU02000001">
    <property type="protein sequence ID" value="PNR62764.1"/>
    <property type="molecule type" value="Genomic_DNA"/>
</dbReference>
<gene>
    <name evidence="1" type="ORF">PHYPA_001188</name>
</gene>
<evidence type="ECO:0000313" key="1">
    <source>
        <dbReference type="EMBL" id="PNR62764.1"/>
    </source>
</evidence>
<reference evidence="2" key="3">
    <citation type="submission" date="2020-12" db="UniProtKB">
        <authorList>
            <consortium name="EnsemblPlants"/>
        </authorList>
    </citation>
    <scope>IDENTIFICATION</scope>
</reference>
<dbReference type="AlphaFoldDB" id="A0A2K1L9R6"/>
<sequence>MFCGAHNPFYRISEEIHRGLTRRVHRGSCFWEVSLLSHEGRSNSMGLRSCCSNQLLYL</sequence>